<dbReference type="AlphaFoldDB" id="A0AAW2BYX4"/>
<keyword evidence="2" id="KW-1185">Reference proteome</keyword>
<proteinExistence type="predicted"/>
<organism evidence="1 2">
    <name type="scientific">Lithocarpus litseifolius</name>
    <dbReference type="NCBI Taxonomy" id="425828"/>
    <lineage>
        <taxon>Eukaryota</taxon>
        <taxon>Viridiplantae</taxon>
        <taxon>Streptophyta</taxon>
        <taxon>Embryophyta</taxon>
        <taxon>Tracheophyta</taxon>
        <taxon>Spermatophyta</taxon>
        <taxon>Magnoliopsida</taxon>
        <taxon>eudicotyledons</taxon>
        <taxon>Gunneridae</taxon>
        <taxon>Pentapetalae</taxon>
        <taxon>rosids</taxon>
        <taxon>fabids</taxon>
        <taxon>Fagales</taxon>
        <taxon>Fagaceae</taxon>
        <taxon>Lithocarpus</taxon>
    </lineage>
</organism>
<comment type="caution">
    <text evidence="1">The sequence shown here is derived from an EMBL/GenBank/DDBJ whole genome shotgun (WGS) entry which is preliminary data.</text>
</comment>
<evidence type="ECO:0000313" key="1">
    <source>
        <dbReference type="EMBL" id="KAK9990878.1"/>
    </source>
</evidence>
<protein>
    <submittedName>
        <fullName evidence="1">Uncharacterized protein</fullName>
    </submittedName>
</protein>
<evidence type="ECO:0000313" key="2">
    <source>
        <dbReference type="Proteomes" id="UP001459277"/>
    </source>
</evidence>
<name>A0AAW2BYX4_9ROSI</name>
<dbReference type="EMBL" id="JAZDWU010000009">
    <property type="protein sequence ID" value="KAK9990878.1"/>
    <property type="molecule type" value="Genomic_DNA"/>
</dbReference>
<dbReference type="Proteomes" id="UP001459277">
    <property type="component" value="Unassembled WGS sequence"/>
</dbReference>
<feature type="non-terminal residue" evidence="1">
    <location>
        <position position="55"/>
    </location>
</feature>
<feature type="non-terminal residue" evidence="1">
    <location>
        <position position="1"/>
    </location>
</feature>
<sequence length="55" mass="6591">KSPNPNLYRVIYNQVAEFMYCVTSPRNPVRKISKRIRWEKPRIVWKKLNTDGSVI</sequence>
<accession>A0AAW2BYX4</accession>
<gene>
    <name evidence="1" type="ORF">SO802_025863</name>
</gene>
<reference evidence="1 2" key="1">
    <citation type="submission" date="2024-01" db="EMBL/GenBank/DDBJ databases">
        <title>A telomere-to-telomere, gap-free genome of sweet tea (Lithocarpus litseifolius).</title>
        <authorList>
            <person name="Zhou J."/>
        </authorList>
    </citation>
    <scope>NUCLEOTIDE SEQUENCE [LARGE SCALE GENOMIC DNA]</scope>
    <source>
        <strain evidence="1">Zhou-2022a</strain>
        <tissue evidence="1">Leaf</tissue>
    </source>
</reference>